<evidence type="ECO:0000259" key="2">
    <source>
        <dbReference type="PROSITE" id="PS50125"/>
    </source>
</evidence>
<dbReference type="InterPro" id="IPR007890">
    <property type="entry name" value="CHASE2"/>
</dbReference>
<dbReference type="Gene3D" id="3.30.70.1230">
    <property type="entry name" value="Nucleotide cyclase"/>
    <property type="match status" value="1"/>
</dbReference>
<keyword evidence="1" id="KW-1133">Transmembrane helix</keyword>
<dbReference type="PANTHER" id="PTHR43081:SF1">
    <property type="entry name" value="ADENYLATE CYCLASE, TERMINAL-DIFFERENTIATION SPECIFIC"/>
    <property type="match status" value="1"/>
</dbReference>
<sequence length="701" mass="76964">MADSGDSRGSGTTSARRGNLLTRGWRSIREAGTLQLAGTFVMLLLALTIARFSWTLPFTDVATPLTNAAERAFYDLRNYYAADLVEQDDRILMVVYNDQTLINAQKRSPLDRGMLAEALRNLDELEPKAIGIDILFDQPQAEDDELIETLRNMKTPVAVGYANVATNEDDIVYEQQVFLDEFMSRLEGSNARPASIRLDNSFGATRVWPSIEPDLPPLLGRAMLRDAGVDLGRFETYRGAIEYRRSKFEQQAGLDEAEVSEDLFESAAIDLFVDLDPSILPFLKEQYGGRYVLIGGDIVDYDRVETTFSSIDGNVPPGLAVHAEIIAQMLDGKAMNPVPNWAKWAIAVLVVAIAALVALLEWPTRKRAPLLALIFAILIGIPPLLEVRDVDTYGLPAVGWLLGWVLAFTAVTTTARAAGAKQRSFAQGALGKYIPRDIAQAIIDRPELLSLGGEKRAIYVLFSDLEGFTKMSHAIPPEMVAKLLNRYLEMLSKVVLDHGGVIDKFVGDAVVAFWGAPIARADDAERAARAGYAIWQAGEEFRREVAEMDPSLPPIGKTRVGLHYGEAVIGNFGGDTRIQYTALGDSMNTAARLEAANKPLQSSVMASREFAEQSGLDWWRAMGRVQLRGRAKPVDIYEPAPDFPPEDRARLEEASRIAAEDAAQAAALVADVLARHSDDTALQNLQHRMKNLDEGGAYVLG</sequence>
<keyword evidence="4" id="KW-1185">Reference proteome</keyword>
<dbReference type="SMART" id="SM00044">
    <property type="entry name" value="CYCc"/>
    <property type="match status" value="1"/>
</dbReference>
<dbReference type="RefSeq" id="WP_034904494.1">
    <property type="nucleotide sequence ID" value="NZ_CP017057.1"/>
</dbReference>
<dbReference type="PROSITE" id="PS50125">
    <property type="entry name" value="GUANYLATE_CYCLASE_2"/>
    <property type="match status" value="1"/>
</dbReference>
<dbReference type="Proteomes" id="UP000027866">
    <property type="component" value="Unassembled WGS sequence"/>
</dbReference>
<dbReference type="OrthoDB" id="9789782at2"/>
<evidence type="ECO:0000313" key="4">
    <source>
        <dbReference type="Proteomes" id="UP000027866"/>
    </source>
</evidence>
<dbReference type="GO" id="GO:0035556">
    <property type="term" value="P:intracellular signal transduction"/>
    <property type="evidence" value="ECO:0007669"/>
    <property type="project" value="InterPro"/>
</dbReference>
<dbReference type="EMBL" id="JMIX01000008">
    <property type="protein sequence ID" value="KEO92908.1"/>
    <property type="molecule type" value="Genomic_DNA"/>
</dbReference>
<feature type="transmembrane region" description="Helical" evidence="1">
    <location>
        <begin position="367"/>
        <end position="385"/>
    </location>
</feature>
<evidence type="ECO:0000256" key="1">
    <source>
        <dbReference type="SAM" id="Phobius"/>
    </source>
</evidence>
<dbReference type="InterPro" id="IPR050697">
    <property type="entry name" value="Adenylyl/Guanylyl_Cyclase_3/4"/>
</dbReference>
<feature type="transmembrane region" description="Helical" evidence="1">
    <location>
        <begin position="341"/>
        <end position="360"/>
    </location>
</feature>
<dbReference type="GO" id="GO:0009190">
    <property type="term" value="P:cyclic nucleotide biosynthetic process"/>
    <property type="evidence" value="ECO:0007669"/>
    <property type="project" value="InterPro"/>
</dbReference>
<proteinExistence type="predicted"/>
<feature type="transmembrane region" description="Helical" evidence="1">
    <location>
        <begin position="33"/>
        <end position="54"/>
    </location>
</feature>
<dbReference type="SMART" id="SM01080">
    <property type="entry name" value="CHASE2"/>
    <property type="match status" value="1"/>
</dbReference>
<feature type="domain" description="Guanylate cyclase" evidence="2">
    <location>
        <begin position="459"/>
        <end position="594"/>
    </location>
</feature>
<evidence type="ECO:0000313" key="3">
    <source>
        <dbReference type="EMBL" id="KEO92908.1"/>
    </source>
</evidence>
<keyword evidence="1" id="KW-0812">Transmembrane</keyword>
<dbReference type="KEGG" id="elq:Ga0102493_111769"/>
<dbReference type="InterPro" id="IPR001054">
    <property type="entry name" value="A/G_cyclase"/>
</dbReference>
<dbReference type="CDD" id="cd07302">
    <property type="entry name" value="CHD"/>
    <property type="match status" value="1"/>
</dbReference>
<dbReference type="GO" id="GO:0004016">
    <property type="term" value="F:adenylate cyclase activity"/>
    <property type="evidence" value="ECO:0007669"/>
    <property type="project" value="UniProtKB-ARBA"/>
</dbReference>
<feature type="transmembrane region" description="Helical" evidence="1">
    <location>
        <begin position="397"/>
        <end position="415"/>
    </location>
</feature>
<dbReference type="Pfam" id="PF00211">
    <property type="entry name" value="Guanylate_cyc"/>
    <property type="match status" value="1"/>
</dbReference>
<comment type="caution">
    <text evidence="3">The sequence shown here is derived from an EMBL/GenBank/DDBJ whole genome shotgun (WGS) entry which is preliminary data.</text>
</comment>
<accession>A0A074MM23</accession>
<organism evidence="3 4">
    <name type="scientific">Erythrobacter litoralis</name>
    <dbReference type="NCBI Taxonomy" id="39960"/>
    <lineage>
        <taxon>Bacteria</taxon>
        <taxon>Pseudomonadati</taxon>
        <taxon>Pseudomonadota</taxon>
        <taxon>Alphaproteobacteria</taxon>
        <taxon>Sphingomonadales</taxon>
        <taxon>Erythrobacteraceae</taxon>
        <taxon>Erythrobacter/Porphyrobacter group</taxon>
        <taxon>Erythrobacter</taxon>
    </lineage>
</organism>
<name>A0A074MM23_9SPHN</name>
<dbReference type="PATRIC" id="fig|39960.10.peg.854"/>
<dbReference type="SUPFAM" id="SSF55073">
    <property type="entry name" value="Nucleotide cyclase"/>
    <property type="match status" value="1"/>
</dbReference>
<reference evidence="3 4" key="1">
    <citation type="submission" date="2014-04" db="EMBL/GenBank/DDBJ databases">
        <title>A comprehensive comparison of genomes of Erythrobacter spp. Strains.</title>
        <authorList>
            <person name="Zheng Q."/>
        </authorList>
    </citation>
    <scope>NUCLEOTIDE SEQUENCE [LARGE SCALE GENOMIC DNA]</scope>
    <source>
        <strain evidence="3 4">DSM 8509</strain>
    </source>
</reference>
<keyword evidence="1" id="KW-0472">Membrane</keyword>
<protein>
    <submittedName>
        <fullName evidence="3">Guanylate cyclase</fullName>
    </submittedName>
</protein>
<gene>
    <name evidence="3" type="ORF">EH32_14040</name>
</gene>
<dbReference type="PANTHER" id="PTHR43081">
    <property type="entry name" value="ADENYLATE CYCLASE, TERMINAL-DIFFERENTIATION SPECIFIC-RELATED"/>
    <property type="match status" value="1"/>
</dbReference>
<dbReference type="Pfam" id="PF05226">
    <property type="entry name" value="CHASE2"/>
    <property type="match status" value="1"/>
</dbReference>
<dbReference type="InterPro" id="IPR029787">
    <property type="entry name" value="Nucleotide_cyclase"/>
</dbReference>
<dbReference type="AlphaFoldDB" id="A0A074MM23"/>